<dbReference type="AlphaFoldDB" id="A0A3A9YT98"/>
<gene>
    <name evidence="1" type="ORF">D7294_22020</name>
</gene>
<name>A0A3A9YT98_9ACTN</name>
<evidence type="ECO:0000313" key="2">
    <source>
        <dbReference type="Proteomes" id="UP000272474"/>
    </source>
</evidence>
<keyword evidence="2" id="KW-1185">Reference proteome</keyword>
<evidence type="ECO:0000313" key="1">
    <source>
        <dbReference type="EMBL" id="RKN39251.1"/>
    </source>
</evidence>
<reference evidence="1 2" key="1">
    <citation type="journal article" date="2014" name="Int. J. Syst. Evol. Microbiol.">
        <title>Streptomyces hoynatensis sp. nov., isolated from deep marine sediment.</title>
        <authorList>
            <person name="Veyisoglu A."/>
            <person name="Sahin N."/>
        </authorList>
    </citation>
    <scope>NUCLEOTIDE SEQUENCE [LARGE SCALE GENOMIC DNA]</scope>
    <source>
        <strain evidence="1 2">KCTC 29097</strain>
    </source>
</reference>
<dbReference type="Proteomes" id="UP000272474">
    <property type="component" value="Unassembled WGS sequence"/>
</dbReference>
<comment type="caution">
    <text evidence="1">The sequence shown here is derived from an EMBL/GenBank/DDBJ whole genome shotgun (WGS) entry which is preliminary data.</text>
</comment>
<sequence length="88" mass="9651">MPRVSFTRVGVTQPWLSPAFAMSRFLQQGRLEEAVTAAGGALDFLGGVHSERSVQALRDFRGRLAPFRAVPVVWAFERRARPVLGVAA</sequence>
<accession>A0A3A9YT98</accession>
<dbReference type="EMBL" id="RBAL01000014">
    <property type="protein sequence ID" value="RKN39251.1"/>
    <property type="molecule type" value="Genomic_DNA"/>
</dbReference>
<organism evidence="1 2">
    <name type="scientific">Streptomyces hoynatensis</name>
    <dbReference type="NCBI Taxonomy" id="1141874"/>
    <lineage>
        <taxon>Bacteria</taxon>
        <taxon>Bacillati</taxon>
        <taxon>Actinomycetota</taxon>
        <taxon>Actinomycetes</taxon>
        <taxon>Kitasatosporales</taxon>
        <taxon>Streptomycetaceae</taxon>
        <taxon>Streptomyces</taxon>
    </lineage>
</organism>
<protein>
    <submittedName>
        <fullName evidence="1">Uncharacterized protein</fullName>
    </submittedName>
</protein>
<proteinExistence type="predicted"/>